<dbReference type="AlphaFoldDB" id="A0A7J0F0T1"/>
<sequence>MSDNAKNLYWKDILCSDRKQQMELKLVILEEKLAEIAHKLDDARQGSLDATPAGTGRAAAISHVADKK</sequence>
<feature type="coiled-coil region" evidence="1">
    <location>
        <begin position="19"/>
        <end position="46"/>
    </location>
</feature>
<keyword evidence="3" id="KW-1185">Reference proteome</keyword>
<gene>
    <name evidence="2" type="ORF">Acr_08g0006800</name>
</gene>
<evidence type="ECO:0000313" key="2">
    <source>
        <dbReference type="EMBL" id="GFY92284.1"/>
    </source>
</evidence>
<protein>
    <submittedName>
        <fullName evidence="2">Uncharacterized protein</fullName>
    </submittedName>
</protein>
<organism evidence="2 3">
    <name type="scientific">Actinidia rufa</name>
    <dbReference type="NCBI Taxonomy" id="165716"/>
    <lineage>
        <taxon>Eukaryota</taxon>
        <taxon>Viridiplantae</taxon>
        <taxon>Streptophyta</taxon>
        <taxon>Embryophyta</taxon>
        <taxon>Tracheophyta</taxon>
        <taxon>Spermatophyta</taxon>
        <taxon>Magnoliopsida</taxon>
        <taxon>eudicotyledons</taxon>
        <taxon>Gunneridae</taxon>
        <taxon>Pentapetalae</taxon>
        <taxon>asterids</taxon>
        <taxon>Ericales</taxon>
        <taxon>Actinidiaceae</taxon>
        <taxon>Actinidia</taxon>
    </lineage>
</organism>
<reference evidence="2 3" key="1">
    <citation type="submission" date="2019-07" db="EMBL/GenBank/DDBJ databases">
        <title>De Novo Assembly of kiwifruit Actinidia rufa.</title>
        <authorList>
            <person name="Sugita-Konishi S."/>
            <person name="Sato K."/>
            <person name="Mori E."/>
            <person name="Abe Y."/>
            <person name="Kisaki G."/>
            <person name="Hamano K."/>
            <person name="Suezawa K."/>
            <person name="Otani M."/>
            <person name="Fukuda T."/>
            <person name="Manabe T."/>
            <person name="Gomi K."/>
            <person name="Tabuchi M."/>
            <person name="Akimitsu K."/>
            <person name="Kataoka I."/>
        </authorList>
    </citation>
    <scope>NUCLEOTIDE SEQUENCE [LARGE SCALE GENOMIC DNA]</scope>
    <source>
        <strain evidence="3">cv. Fuchu</strain>
    </source>
</reference>
<evidence type="ECO:0000313" key="3">
    <source>
        <dbReference type="Proteomes" id="UP000585474"/>
    </source>
</evidence>
<keyword evidence="1" id="KW-0175">Coiled coil</keyword>
<dbReference type="EMBL" id="BJWL01000008">
    <property type="protein sequence ID" value="GFY92284.1"/>
    <property type="molecule type" value="Genomic_DNA"/>
</dbReference>
<comment type="caution">
    <text evidence="2">The sequence shown here is derived from an EMBL/GenBank/DDBJ whole genome shotgun (WGS) entry which is preliminary data.</text>
</comment>
<evidence type="ECO:0000256" key="1">
    <source>
        <dbReference type="SAM" id="Coils"/>
    </source>
</evidence>
<dbReference type="Proteomes" id="UP000585474">
    <property type="component" value="Unassembled WGS sequence"/>
</dbReference>
<accession>A0A7J0F0T1</accession>
<dbReference type="OrthoDB" id="10267305at2759"/>
<proteinExistence type="predicted"/>
<name>A0A7J0F0T1_9ERIC</name>